<reference evidence="2 3" key="1">
    <citation type="submission" date="2024-06" db="EMBL/GenBank/DDBJ databases">
        <title>Genomic Encyclopedia of Type Strains, Phase IV (KMG-IV): sequencing the most valuable type-strain genomes for metagenomic binning, comparative biology and taxonomic classification.</title>
        <authorList>
            <person name="Goeker M."/>
        </authorList>
    </citation>
    <scope>NUCLEOTIDE SEQUENCE [LARGE SCALE GENOMIC DNA]</scope>
    <source>
        <strain evidence="2 3">DSM 21460</strain>
    </source>
</reference>
<sequence>MNRGLCIKFTSPSTTGIPDRIILLPKAKIEFIETKRPGREPRPIQKRIRPLKKLNFKVYVLDFKENIDEIIKRIEDDNLEYTLHKYQNYPTEFIKENRRSSLLLDMSLDKTIICLMAIKDLFFDAFAISKVLIIVPLRVARYTWKEEIEGWSHPDILKYSVLIGSEEERIKGVDIFPRTRLS</sequence>
<dbReference type="Gene3D" id="3.40.1350.10">
    <property type="match status" value="1"/>
</dbReference>
<dbReference type="Pfam" id="PF00176">
    <property type="entry name" value="SNF2-rel_dom"/>
    <property type="match status" value="1"/>
</dbReference>
<dbReference type="InterPro" id="IPR027417">
    <property type="entry name" value="P-loop_NTPase"/>
</dbReference>
<dbReference type="EMBL" id="JBEPMA010000009">
    <property type="protein sequence ID" value="MET3617853.1"/>
    <property type="molecule type" value="Genomic_DNA"/>
</dbReference>
<dbReference type="SUPFAM" id="SSF52540">
    <property type="entry name" value="P-loop containing nucleoside triphosphate hydrolases"/>
    <property type="match status" value="1"/>
</dbReference>
<feature type="domain" description="SNF2 N-terminal" evidence="1">
    <location>
        <begin position="97"/>
        <end position="169"/>
    </location>
</feature>
<evidence type="ECO:0000313" key="3">
    <source>
        <dbReference type="Proteomes" id="UP001549162"/>
    </source>
</evidence>
<dbReference type="Proteomes" id="UP001549162">
    <property type="component" value="Unassembled WGS sequence"/>
</dbReference>
<dbReference type="Gene3D" id="3.40.50.300">
    <property type="entry name" value="P-loop containing nucleotide triphosphate hydrolases"/>
    <property type="match status" value="1"/>
</dbReference>
<dbReference type="InterPro" id="IPR011856">
    <property type="entry name" value="tRNA_endonuc-like_dom_sf"/>
</dbReference>
<protein>
    <recommendedName>
        <fullName evidence="1">SNF2 N-terminal domain-containing protein</fullName>
    </recommendedName>
</protein>
<keyword evidence="3" id="KW-1185">Reference proteome</keyword>
<proteinExistence type="predicted"/>
<gene>
    <name evidence="2" type="ORF">ABID14_001488</name>
</gene>
<organism evidence="2 3">
    <name type="scientific">Peptoniphilus olsenii</name>
    <dbReference type="NCBI Taxonomy" id="411570"/>
    <lineage>
        <taxon>Bacteria</taxon>
        <taxon>Bacillati</taxon>
        <taxon>Bacillota</taxon>
        <taxon>Tissierellia</taxon>
        <taxon>Tissierellales</taxon>
        <taxon>Peptoniphilaceae</taxon>
        <taxon>Peptoniphilus</taxon>
    </lineage>
</organism>
<name>A0ABV2JB81_9FIRM</name>
<accession>A0ABV2JB81</accession>
<evidence type="ECO:0000259" key="1">
    <source>
        <dbReference type="Pfam" id="PF00176"/>
    </source>
</evidence>
<evidence type="ECO:0000313" key="2">
    <source>
        <dbReference type="EMBL" id="MET3617853.1"/>
    </source>
</evidence>
<dbReference type="InterPro" id="IPR000330">
    <property type="entry name" value="SNF2_N"/>
</dbReference>
<dbReference type="RefSeq" id="WP_354368675.1">
    <property type="nucleotide sequence ID" value="NZ_JBEPMA010000009.1"/>
</dbReference>
<comment type="caution">
    <text evidence="2">The sequence shown here is derived from an EMBL/GenBank/DDBJ whole genome shotgun (WGS) entry which is preliminary data.</text>
</comment>